<evidence type="ECO:0000313" key="1">
    <source>
        <dbReference type="EMBL" id="CAE8730944.1"/>
    </source>
</evidence>
<sequence>DLVGAAGAGAVKATLPRPPRLVGTNAEAWLLEELDKSLEHLCAGGVDFVVLDCVGLLPPMLPDLAASAVERIRKRVPKALVMLVGVDPASSDFLSPFPSCLGADFVSLDFSGWMGGCAGSQWIWADERHHGMLGTGDGQDMHDASYGLCAGSPDRIAALLSTDAVLKFWEEVNLQTAKAYATSFAADAAVTLTEALGTADSLDFNQELLGSQILVALPDKEAEGTGSLAEAAESLGLLVHLDDRPHLYLDIRMFNGPQDFKDINTTLREMCKGSTS</sequence>
<gene>
    <name evidence="1" type="ORF">PGLA2088_LOCUS45870</name>
</gene>
<name>A0A813LRL9_POLGL</name>
<evidence type="ECO:0000313" key="2">
    <source>
        <dbReference type="Proteomes" id="UP000626109"/>
    </source>
</evidence>
<accession>A0A813LRL9</accession>
<protein>
    <submittedName>
        <fullName evidence="1">Uncharacterized protein</fullName>
    </submittedName>
</protein>
<reference evidence="1" key="1">
    <citation type="submission" date="2021-02" db="EMBL/GenBank/DDBJ databases">
        <authorList>
            <person name="Dougan E. K."/>
            <person name="Rhodes N."/>
            <person name="Thang M."/>
            <person name="Chan C."/>
        </authorList>
    </citation>
    <scope>NUCLEOTIDE SEQUENCE</scope>
</reference>
<organism evidence="1 2">
    <name type="scientific">Polarella glacialis</name>
    <name type="common">Dinoflagellate</name>
    <dbReference type="NCBI Taxonomy" id="89957"/>
    <lineage>
        <taxon>Eukaryota</taxon>
        <taxon>Sar</taxon>
        <taxon>Alveolata</taxon>
        <taxon>Dinophyceae</taxon>
        <taxon>Suessiales</taxon>
        <taxon>Suessiaceae</taxon>
        <taxon>Polarella</taxon>
    </lineage>
</organism>
<dbReference type="Proteomes" id="UP000626109">
    <property type="component" value="Unassembled WGS sequence"/>
</dbReference>
<dbReference type="EMBL" id="CAJNNW010035931">
    <property type="protein sequence ID" value="CAE8730944.1"/>
    <property type="molecule type" value="Genomic_DNA"/>
</dbReference>
<proteinExistence type="predicted"/>
<dbReference type="AlphaFoldDB" id="A0A813LRL9"/>
<comment type="caution">
    <text evidence="1">The sequence shown here is derived from an EMBL/GenBank/DDBJ whole genome shotgun (WGS) entry which is preliminary data.</text>
</comment>
<feature type="non-terminal residue" evidence="1">
    <location>
        <position position="276"/>
    </location>
</feature>